<gene>
    <name evidence="3" type="ORF">DIS24_g8892</name>
</gene>
<proteinExistence type="predicted"/>
<dbReference type="EMBL" id="JAUJDW010000071">
    <property type="protein sequence ID" value="KAK0642586.1"/>
    <property type="molecule type" value="Genomic_DNA"/>
</dbReference>
<dbReference type="Proteomes" id="UP001175001">
    <property type="component" value="Unassembled WGS sequence"/>
</dbReference>
<organism evidence="3 4">
    <name type="scientific">Lasiodiplodia hormozganensis</name>
    <dbReference type="NCBI Taxonomy" id="869390"/>
    <lineage>
        <taxon>Eukaryota</taxon>
        <taxon>Fungi</taxon>
        <taxon>Dikarya</taxon>
        <taxon>Ascomycota</taxon>
        <taxon>Pezizomycotina</taxon>
        <taxon>Dothideomycetes</taxon>
        <taxon>Dothideomycetes incertae sedis</taxon>
        <taxon>Botryosphaeriales</taxon>
        <taxon>Botryosphaeriaceae</taxon>
        <taxon>Lasiodiplodia</taxon>
    </lineage>
</organism>
<keyword evidence="4" id="KW-1185">Reference proteome</keyword>
<accession>A0AA39XYF2</accession>
<keyword evidence="2" id="KW-1133">Transmembrane helix</keyword>
<feature type="compositionally biased region" description="Basic residues" evidence="1">
    <location>
        <begin position="80"/>
        <end position="89"/>
    </location>
</feature>
<evidence type="ECO:0000313" key="3">
    <source>
        <dbReference type="EMBL" id="KAK0642586.1"/>
    </source>
</evidence>
<sequence length="89" mass="10338">MSPFCLHSFAVPLAFFLILALVWREVRKDRAHYESLHPSEKTVALAICRDARRKEEEIGFDAHDEKAEVSARSNESPVYKHIRKDSRID</sequence>
<protein>
    <submittedName>
        <fullName evidence="3">Uncharacterized protein</fullName>
    </submittedName>
</protein>
<comment type="caution">
    <text evidence="3">The sequence shown here is derived from an EMBL/GenBank/DDBJ whole genome shotgun (WGS) entry which is preliminary data.</text>
</comment>
<feature type="transmembrane region" description="Helical" evidence="2">
    <location>
        <begin position="6"/>
        <end position="23"/>
    </location>
</feature>
<keyword evidence="2" id="KW-0812">Transmembrane</keyword>
<name>A0AA39XYF2_9PEZI</name>
<evidence type="ECO:0000256" key="1">
    <source>
        <dbReference type="SAM" id="MobiDB-lite"/>
    </source>
</evidence>
<evidence type="ECO:0000313" key="4">
    <source>
        <dbReference type="Proteomes" id="UP001175001"/>
    </source>
</evidence>
<keyword evidence="2" id="KW-0472">Membrane</keyword>
<feature type="region of interest" description="Disordered" evidence="1">
    <location>
        <begin position="68"/>
        <end position="89"/>
    </location>
</feature>
<reference evidence="3" key="1">
    <citation type="submission" date="2023-06" db="EMBL/GenBank/DDBJ databases">
        <title>Multi-omics analyses reveal the molecular pathogenesis toolkit of Lasiodiplodia hormozganensis, a cross-kingdom pathogen.</title>
        <authorList>
            <person name="Felix C."/>
            <person name="Meneses R."/>
            <person name="Goncalves M.F.M."/>
            <person name="Tilleman L."/>
            <person name="Duarte A.S."/>
            <person name="Jorrin-Novo J.V."/>
            <person name="Van De Peer Y."/>
            <person name="Deforce D."/>
            <person name="Van Nieuwerburgh F."/>
            <person name="Esteves A.C."/>
            <person name="Alves A."/>
        </authorList>
    </citation>
    <scope>NUCLEOTIDE SEQUENCE</scope>
    <source>
        <strain evidence="3">CBS 339.90</strain>
    </source>
</reference>
<evidence type="ECO:0000256" key="2">
    <source>
        <dbReference type="SAM" id="Phobius"/>
    </source>
</evidence>
<dbReference type="AlphaFoldDB" id="A0AA39XYF2"/>